<evidence type="ECO:0000259" key="2">
    <source>
        <dbReference type="Pfam" id="PF01232"/>
    </source>
</evidence>
<evidence type="ECO:0000256" key="1">
    <source>
        <dbReference type="ARBA" id="ARBA00023002"/>
    </source>
</evidence>
<dbReference type="Proteomes" id="UP000324209">
    <property type="component" value="Chromosome"/>
</dbReference>
<dbReference type="InterPro" id="IPR013118">
    <property type="entry name" value="Mannitol_DH_C"/>
</dbReference>
<dbReference type="OrthoDB" id="271711at2"/>
<dbReference type="InterPro" id="IPR013131">
    <property type="entry name" value="Mannitol_DH_N"/>
</dbReference>
<evidence type="ECO:0000259" key="3">
    <source>
        <dbReference type="Pfam" id="PF08125"/>
    </source>
</evidence>
<dbReference type="InterPro" id="IPR036291">
    <property type="entry name" value="NAD(P)-bd_dom_sf"/>
</dbReference>
<dbReference type="InterPro" id="IPR008927">
    <property type="entry name" value="6-PGluconate_DH-like_C_sf"/>
</dbReference>
<dbReference type="SUPFAM" id="SSF48179">
    <property type="entry name" value="6-phosphogluconate dehydrogenase C-terminal domain-like"/>
    <property type="match status" value="1"/>
</dbReference>
<accession>A0A5C1QRI8</accession>
<dbReference type="KEGG" id="ock:EXM22_16970"/>
<dbReference type="SUPFAM" id="SSF51735">
    <property type="entry name" value="NAD(P)-binding Rossmann-fold domains"/>
    <property type="match status" value="1"/>
</dbReference>
<evidence type="ECO:0000313" key="4">
    <source>
        <dbReference type="EMBL" id="QEN09590.1"/>
    </source>
</evidence>
<gene>
    <name evidence="4" type="ORF">EXM22_16970</name>
</gene>
<name>A0A5C1QRI8_9SPIO</name>
<dbReference type="Pfam" id="PF01232">
    <property type="entry name" value="Mannitol_dh"/>
    <property type="match status" value="1"/>
</dbReference>
<feature type="domain" description="Mannitol dehydrogenase N-terminal" evidence="2">
    <location>
        <begin position="39"/>
        <end position="301"/>
    </location>
</feature>
<dbReference type="GO" id="GO:0016616">
    <property type="term" value="F:oxidoreductase activity, acting on the CH-OH group of donors, NAD or NADP as acceptor"/>
    <property type="evidence" value="ECO:0007669"/>
    <property type="project" value="TreeGrafter"/>
</dbReference>
<organism evidence="4 5">
    <name type="scientific">Oceanispirochaeta crateris</name>
    <dbReference type="NCBI Taxonomy" id="2518645"/>
    <lineage>
        <taxon>Bacteria</taxon>
        <taxon>Pseudomonadati</taxon>
        <taxon>Spirochaetota</taxon>
        <taxon>Spirochaetia</taxon>
        <taxon>Spirochaetales</taxon>
        <taxon>Spirochaetaceae</taxon>
        <taxon>Oceanispirochaeta</taxon>
    </lineage>
</organism>
<dbReference type="EMBL" id="CP036150">
    <property type="protein sequence ID" value="QEN09590.1"/>
    <property type="molecule type" value="Genomic_DNA"/>
</dbReference>
<dbReference type="AlphaFoldDB" id="A0A5C1QRI8"/>
<keyword evidence="1" id="KW-0560">Oxidoreductase</keyword>
<feature type="domain" description="Mannitol dehydrogenase C-terminal" evidence="3">
    <location>
        <begin position="315"/>
        <end position="516"/>
    </location>
</feature>
<dbReference type="Gene3D" id="3.40.50.720">
    <property type="entry name" value="NAD(P)-binding Rossmann-like Domain"/>
    <property type="match status" value="1"/>
</dbReference>
<dbReference type="InterPro" id="IPR013328">
    <property type="entry name" value="6PGD_dom2"/>
</dbReference>
<dbReference type="RefSeq" id="WP_149487664.1">
    <property type="nucleotide sequence ID" value="NZ_CP036150.1"/>
</dbReference>
<dbReference type="PANTHER" id="PTHR43362">
    <property type="entry name" value="MANNITOL DEHYDROGENASE DSF1-RELATED"/>
    <property type="match status" value="1"/>
</dbReference>
<dbReference type="Gene3D" id="1.10.1040.10">
    <property type="entry name" value="N-(1-d-carboxylethyl)-l-norvaline Dehydrogenase, domain 2"/>
    <property type="match status" value="1"/>
</dbReference>
<dbReference type="Pfam" id="PF08125">
    <property type="entry name" value="Mannitol_dh_C"/>
    <property type="match status" value="1"/>
</dbReference>
<sequence>MKLNLQDIQNKDMWTEKGYALPSFDIEKMKKLSREKPQWVHFGAGNIFRAFIAVLQQRLLNEGKAETGIIVCETFDEEIIQKAYRAYDNLALAVTLKGSGEIQKEVVASLSESLIPSEDYARMEEVLCAPSLQILSLTITEKGYALKNDKGDYFPWIKPDLENFDKQAVSTIGIITKLLLARYNAGGAPLALVSMDNCSHNGTLLKEAVLEYAELWKSKGQLEQEFIDYLKNGEKISFNWSMIDKITPRPSEVVQKQFVQDGLEGMDIIITSKNTYVSPFVNAEESQYLAIEEHFPNGRPPLEDAGVLFSDKETIDKIEKMKVCTCLNPLHTVLAVFGCLLGYDSISAEMKDPLLKGFIEKLGYTEGMPVVVDPGIMNAKDFIRDSIEVRFPNPFVPDTPQRIATDTSKKISVRFGETMKAYIGKGKSDLSFLTYIPLFMAGWLRYLMAVDDLGQAFELSPDPNLDMVKPFVAPFSLGSTLSVHDHVEGLLKNTEIFGIDLYKYHLGEKVENFFQEMIAGPGAIEKTLKKYIL</sequence>
<reference evidence="4 5" key="1">
    <citation type="submission" date="2019-02" db="EMBL/GenBank/DDBJ databases">
        <title>Complete Genome Sequence and Methylome Analysis of free living Spirochaetas.</title>
        <authorList>
            <person name="Fomenkov A."/>
            <person name="Dubinina G."/>
            <person name="Leshcheva N."/>
            <person name="Mikheeva N."/>
            <person name="Grabovich M."/>
            <person name="Vincze T."/>
            <person name="Roberts R.J."/>
        </authorList>
    </citation>
    <scope>NUCLEOTIDE SEQUENCE [LARGE SCALE GENOMIC DNA]</scope>
    <source>
        <strain evidence="4 5">K2</strain>
    </source>
</reference>
<evidence type="ECO:0000313" key="5">
    <source>
        <dbReference type="Proteomes" id="UP000324209"/>
    </source>
</evidence>
<protein>
    <submittedName>
        <fullName evidence="4">Mannitol dehydrogenase family protein</fullName>
    </submittedName>
</protein>
<dbReference type="InterPro" id="IPR050988">
    <property type="entry name" value="Mannitol_DH/Oxidoreductase"/>
</dbReference>
<proteinExistence type="predicted"/>
<dbReference type="PANTHER" id="PTHR43362:SF1">
    <property type="entry name" value="MANNITOL DEHYDROGENASE 2-RELATED"/>
    <property type="match status" value="1"/>
</dbReference>
<keyword evidence="5" id="KW-1185">Reference proteome</keyword>